<proteinExistence type="predicted"/>
<protein>
    <submittedName>
        <fullName evidence="4">Right-handed parallel beta-helix repeat-containing protein</fullName>
    </submittedName>
</protein>
<organism evidence="4 5">
    <name type="scientific">Methanosarcina baikalica</name>
    <dbReference type="NCBI Taxonomy" id="3073890"/>
    <lineage>
        <taxon>Archaea</taxon>
        <taxon>Methanobacteriati</taxon>
        <taxon>Methanobacteriota</taxon>
        <taxon>Stenosarchaea group</taxon>
        <taxon>Methanomicrobia</taxon>
        <taxon>Methanosarcinales</taxon>
        <taxon>Methanosarcinaceae</taxon>
        <taxon>Methanosarcina</taxon>
    </lineage>
</organism>
<dbReference type="InterPro" id="IPR051550">
    <property type="entry name" value="SCF-Subunits/Alg-Epimerases"/>
</dbReference>
<keyword evidence="2" id="KW-1133">Transmembrane helix</keyword>
<evidence type="ECO:0000313" key="4">
    <source>
        <dbReference type="EMBL" id="MDR7665862.1"/>
    </source>
</evidence>
<feature type="transmembrane region" description="Helical" evidence="2">
    <location>
        <begin position="16"/>
        <end position="36"/>
    </location>
</feature>
<name>A0ABU2D202_9EURY</name>
<keyword evidence="2" id="KW-0812">Transmembrane</keyword>
<accession>A0ABU2D202</accession>
<keyword evidence="5" id="KW-1185">Reference proteome</keyword>
<dbReference type="InterPro" id="IPR006626">
    <property type="entry name" value="PbH1"/>
</dbReference>
<evidence type="ECO:0000256" key="2">
    <source>
        <dbReference type="SAM" id="Phobius"/>
    </source>
</evidence>
<dbReference type="Gene3D" id="2.160.20.10">
    <property type="entry name" value="Single-stranded right-handed beta-helix, Pectin lyase-like"/>
    <property type="match status" value="1"/>
</dbReference>
<keyword evidence="1" id="KW-0677">Repeat</keyword>
<evidence type="ECO:0000259" key="3">
    <source>
        <dbReference type="Pfam" id="PF08480"/>
    </source>
</evidence>
<sequence>MSGKILKHGWVNRKKIVIFSVILIFLVAGVIFFLSAKSSNKIIYVNATGIGDYNCDGSNDQVEINRALAYVAENPQFTTVYLKGPGIYVISDSIFIGNDTVLEGDPTAVIKLKENASWVKEKPLITQIDSAESHDIVLKGFEIDGNHDNNSEIGNGKGYYNLIYFVYSKNIYVHDMYMHDSHGDGLKVSRSSNIKFYNNTVYKLGHDALYVTNSLKVKAWNNNITCRTNSGLRIYNTNHVKFHNNIISSNGGGGAGIEVQKFNPPVTMEVQKSNPTITMNDIEICNNLLYETHAAGIWITGYGSEYPKSAAKDVYIHHNKFYKTGTNGGAAWAGGIVLNGFQSTLIENNLFDGCYGAAIAHKKVTEEFSAPGSGYTTIVKNNIIVNTQPSRTAGKGYAVFNNLSTNHSFILKNNFLSNNSGGNYMHESSTSDFEFDPGFVEKVSKNESMKEYFPWREAISAGPQRP</sequence>
<dbReference type="InterPro" id="IPR013687">
    <property type="entry name" value="Disaggr-rel"/>
</dbReference>
<gene>
    <name evidence="4" type="ORF">RG963_08775</name>
</gene>
<dbReference type="EMBL" id="JAVKPK010000030">
    <property type="protein sequence ID" value="MDR7665862.1"/>
    <property type="molecule type" value="Genomic_DNA"/>
</dbReference>
<dbReference type="RefSeq" id="WP_310575888.1">
    <property type="nucleotide sequence ID" value="NZ_JAVKPK010000030.1"/>
</dbReference>
<comment type="caution">
    <text evidence="4">The sequence shown here is derived from an EMBL/GenBank/DDBJ whole genome shotgun (WGS) entry which is preliminary data.</text>
</comment>
<dbReference type="SUPFAM" id="SSF51126">
    <property type="entry name" value="Pectin lyase-like"/>
    <property type="match status" value="1"/>
</dbReference>
<dbReference type="InterPro" id="IPR012334">
    <property type="entry name" value="Pectin_lyas_fold"/>
</dbReference>
<reference evidence="5" key="1">
    <citation type="submission" date="2023-07" db="EMBL/GenBank/DDBJ databases">
        <title>Whole-genome sequencing of a new Methanosarcina sp. Z-7115.</title>
        <authorList>
            <person name="Zhilina T.N."/>
            <person name="Merkel A.Y."/>
        </authorList>
    </citation>
    <scope>NUCLEOTIDE SEQUENCE [LARGE SCALE GENOMIC DNA]</scope>
    <source>
        <strain evidence="5">Z-7115</strain>
    </source>
</reference>
<dbReference type="PANTHER" id="PTHR22990">
    <property type="entry name" value="F-BOX ONLY PROTEIN"/>
    <property type="match status" value="1"/>
</dbReference>
<dbReference type="InterPro" id="IPR011050">
    <property type="entry name" value="Pectin_lyase_fold/virulence"/>
</dbReference>
<dbReference type="Proteomes" id="UP001246244">
    <property type="component" value="Unassembled WGS sequence"/>
</dbReference>
<keyword evidence="2" id="KW-0472">Membrane</keyword>
<feature type="domain" description="Disaggregatase-related" evidence="3">
    <location>
        <begin position="279"/>
        <end position="451"/>
    </location>
</feature>
<dbReference type="SMART" id="SM00710">
    <property type="entry name" value="PbH1"/>
    <property type="match status" value="9"/>
</dbReference>
<evidence type="ECO:0000256" key="1">
    <source>
        <dbReference type="ARBA" id="ARBA00022737"/>
    </source>
</evidence>
<dbReference type="PANTHER" id="PTHR22990:SF15">
    <property type="entry name" value="F-BOX ONLY PROTEIN 10"/>
    <property type="match status" value="1"/>
</dbReference>
<evidence type="ECO:0000313" key="5">
    <source>
        <dbReference type="Proteomes" id="UP001246244"/>
    </source>
</evidence>
<dbReference type="Pfam" id="PF08480">
    <property type="entry name" value="Disaggr_assoc"/>
    <property type="match status" value="1"/>
</dbReference>